<dbReference type="InterPro" id="IPR045621">
    <property type="entry name" value="BPD_transp_1_N"/>
</dbReference>
<feature type="domain" description="ABC transmembrane type-1" evidence="8">
    <location>
        <begin position="94"/>
        <end position="295"/>
    </location>
</feature>
<evidence type="ECO:0000313" key="10">
    <source>
        <dbReference type="Proteomes" id="UP000002016"/>
    </source>
</evidence>
<keyword evidence="5 7" id="KW-1133">Transmembrane helix</keyword>
<dbReference type="KEGG" id="tle:Tlet_0201"/>
<dbReference type="Pfam" id="PF00528">
    <property type="entry name" value="BPD_transp_1"/>
    <property type="match status" value="1"/>
</dbReference>
<dbReference type="InterPro" id="IPR000515">
    <property type="entry name" value="MetI-like"/>
</dbReference>
<dbReference type="Gene3D" id="1.10.3720.10">
    <property type="entry name" value="MetI-like"/>
    <property type="match status" value="1"/>
</dbReference>
<dbReference type="PANTHER" id="PTHR43163:SF6">
    <property type="entry name" value="DIPEPTIDE TRANSPORT SYSTEM PERMEASE PROTEIN DPPB-RELATED"/>
    <property type="match status" value="1"/>
</dbReference>
<dbReference type="EMBL" id="CP000812">
    <property type="protein sequence ID" value="ABV32771.1"/>
    <property type="molecule type" value="Genomic_DNA"/>
</dbReference>
<dbReference type="SUPFAM" id="SSF161098">
    <property type="entry name" value="MetI-like"/>
    <property type="match status" value="1"/>
</dbReference>
<dbReference type="OrthoDB" id="401349at2"/>
<evidence type="ECO:0000313" key="9">
    <source>
        <dbReference type="EMBL" id="ABV32771.1"/>
    </source>
</evidence>
<dbReference type="AlphaFoldDB" id="A8F3N7"/>
<evidence type="ECO:0000256" key="5">
    <source>
        <dbReference type="ARBA" id="ARBA00022989"/>
    </source>
</evidence>
<evidence type="ECO:0000256" key="2">
    <source>
        <dbReference type="ARBA" id="ARBA00022448"/>
    </source>
</evidence>
<keyword evidence="10" id="KW-1185">Reference proteome</keyword>
<evidence type="ECO:0000256" key="7">
    <source>
        <dbReference type="RuleBase" id="RU363032"/>
    </source>
</evidence>
<comment type="similarity">
    <text evidence="7">Belongs to the binding-protein-dependent transport system permease family.</text>
</comment>
<feature type="transmembrane region" description="Helical" evidence="7">
    <location>
        <begin position="271"/>
        <end position="298"/>
    </location>
</feature>
<sequence>MIKFVSRRLLLLIPVIIGVSLISFSIMHMIPGDPARIIAGEGATKEDIEVIRTKYGLDKPLIEQYIRFMRGVLINDLRSIKTEKPIFGEILPRFSNTVQLAAVSIVISSLAGIFLGIISAVKRNTWVDNFAMIFSLTGVSMPIFWLGILLIIIFSVVLKWLPSGGKGGIQHIILPAITLGLATSAVIARMTRASMLEVLNQDYVRTARAFGLPERKIVYKYTLKNALVPVITVIGLQFGYLLGGAVLTESVFGWPGLGKYIVDSIFSRDYIAVQVGIMIIAVSFVLVNLIVDILYVFVDPRLRRG</sequence>
<dbReference type="GO" id="GO:0055085">
    <property type="term" value="P:transmembrane transport"/>
    <property type="evidence" value="ECO:0007669"/>
    <property type="project" value="InterPro"/>
</dbReference>
<dbReference type="PROSITE" id="PS50928">
    <property type="entry name" value="ABC_TM1"/>
    <property type="match status" value="1"/>
</dbReference>
<dbReference type="Pfam" id="PF19300">
    <property type="entry name" value="BPD_transp_1_N"/>
    <property type="match status" value="1"/>
</dbReference>
<dbReference type="CDD" id="cd06261">
    <property type="entry name" value="TM_PBP2"/>
    <property type="match status" value="1"/>
</dbReference>
<dbReference type="Proteomes" id="UP000002016">
    <property type="component" value="Chromosome"/>
</dbReference>
<dbReference type="HOGENOM" id="CLU_036879_0_0_0"/>
<keyword evidence="2 7" id="KW-0813">Transport</keyword>
<keyword evidence="6 7" id="KW-0472">Membrane</keyword>
<dbReference type="STRING" id="416591.Tlet_0201"/>
<evidence type="ECO:0000256" key="1">
    <source>
        <dbReference type="ARBA" id="ARBA00004651"/>
    </source>
</evidence>
<proteinExistence type="inferred from homology"/>
<name>A8F3N7_PSELT</name>
<keyword evidence="4 7" id="KW-0812">Transmembrane</keyword>
<reference evidence="9 10" key="2">
    <citation type="journal article" date="2009" name="Proc. Natl. Acad. Sci. U.S.A.">
        <title>On the chimeric nature, thermophilic origin, and phylogenetic placement of the Thermotogales.</title>
        <authorList>
            <person name="Zhaxybayeva O."/>
            <person name="Swithers K.S."/>
            <person name="Lapierre P."/>
            <person name="Fournier G.P."/>
            <person name="Bickhart D.M."/>
            <person name="DeBoy R.T."/>
            <person name="Nelson K.E."/>
            <person name="Nesbo C.L."/>
            <person name="Doolittle W.F."/>
            <person name="Gogarten J.P."/>
            <person name="Noll K.M."/>
        </authorList>
    </citation>
    <scope>NUCLEOTIDE SEQUENCE [LARGE SCALE GENOMIC DNA]</scope>
    <source>
        <strain evidence="10">ATCC BAA-301 / DSM 14385 / NBRC 107922 / TMO</strain>
    </source>
</reference>
<dbReference type="eggNOG" id="COG0601">
    <property type="taxonomic scope" value="Bacteria"/>
</dbReference>
<gene>
    <name evidence="9" type="ordered locus">Tlet_0201</name>
</gene>
<evidence type="ECO:0000256" key="4">
    <source>
        <dbReference type="ARBA" id="ARBA00022692"/>
    </source>
</evidence>
<organism evidence="9 10">
    <name type="scientific">Pseudothermotoga lettingae (strain ATCC BAA-301 / DSM 14385 / NBRC 107922 / TMO)</name>
    <name type="common">Thermotoga lettingae</name>
    <dbReference type="NCBI Taxonomy" id="416591"/>
    <lineage>
        <taxon>Bacteria</taxon>
        <taxon>Thermotogati</taxon>
        <taxon>Thermotogota</taxon>
        <taxon>Thermotogae</taxon>
        <taxon>Thermotogales</taxon>
        <taxon>Thermotogaceae</taxon>
        <taxon>Pseudothermotoga</taxon>
    </lineage>
</organism>
<dbReference type="InterPro" id="IPR035906">
    <property type="entry name" value="MetI-like_sf"/>
</dbReference>
<dbReference type="PANTHER" id="PTHR43163">
    <property type="entry name" value="DIPEPTIDE TRANSPORT SYSTEM PERMEASE PROTEIN DPPB-RELATED"/>
    <property type="match status" value="1"/>
</dbReference>
<evidence type="ECO:0000259" key="8">
    <source>
        <dbReference type="PROSITE" id="PS50928"/>
    </source>
</evidence>
<dbReference type="GO" id="GO:0005886">
    <property type="term" value="C:plasma membrane"/>
    <property type="evidence" value="ECO:0007669"/>
    <property type="project" value="UniProtKB-SubCell"/>
</dbReference>
<evidence type="ECO:0000256" key="6">
    <source>
        <dbReference type="ARBA" id="ARBA00023136"/>
    </source>
</evidence>
<dbReference type="RefSeq" id="WP_012002252.1">
    <property type="nucleotide sequence ID" value="NC_009828.1"/>
</dbReference>
<comment type="subcellular location">
    <subcellularLocation>
        <location evidence="1 7">Cell membrane</location>
        <topology evidence="1 7">Multi-pass membrane protein</topology>
    </subcellularLocation>
</comment>
<feature type="transmembrane region" description="Helical" evidence="7">
    <location>
        <begin position="9"/>
        <end position="30"/>
    </location>
</feature>
<reference evidence="9 10" key="1">
    <citation type="submission" date="2007-08" db="EMBL/GenBank/DDBJ databases">
        <title>Complete sequence of Thermotoga lettingae TMO.</title>
        <authorList>
            <consortium name="US DOE Joint Genome Institute"/>
            <person name="Copeland A."/>
            <person name="Lucas S."/>
            <person name="Lapidus A."/>
            <person name="Barry K."/>
            <person name="Glavina del Rio T."/>
            <person name="Dalin E."/>
            <person name="Tice H."/>
            <person name="Pitluck S."/>
            <person name="Foster B."/>
            <person name="Bruce D."/>
            <person name="Schmutz J."/>
            <person name="Larimer F."/>
            <person name="Land M."/>
            <person name="Hauser L."/>
            <person name="Kyrpides N."/>
            <person name="Mikhailova N."/>
            <person name="Nelson K."/>
            <person name="Gogarten J.P."/>
            <person name="Noll K."/>
            <person name="Richardson P."/>
        </authorList>
    </citation>
    <scope>NUCLEOTIDE SEQUENCE [LARGE SCALE GENOMIC DNA]</scope>
    <source>
        <strain evidence="10">ATCC BAA-301 / DSM 14385 / NBRC 107922 / TMO</strain>
    </source>
</reference>
<evidence type="ECO:0000256" key="3">
    <source>
        <dbReference type="ARBA" id="ARBA00022475"/>
    </source>
</evidence>
<feature type="transmembrane region" description="Helical" evidence="7">
    <location>
        <begin position="133"/>
        <end position="157"/>
    </location>
</feature>
<feature type="transmembrane region" description="Helical" evidence="7">
    <location>
        <begin position="100"/>
        <end position="121"/>
    </location>
</feature>
<accession>A8F3N7</accession>
<feature type="transmembrane region" description="Helical" evidence="7">
    <location>
        <begin position="226"/>
        <end position="247"/>
    </location>
</feature>
<keyword evidence="3" id="KW-1003">Cell membrane</keyword>
<feature type="transmembrane region" description="Helical" evidence="7">
    <location>
        <begin position="169"/>
        <end position="188"/>
    </location>
</feature>
<protein>
    <submittedName>
        <fullName evidence="9">Binding-protein-dependent transport systems inner membrane component</fullName>
    </submittedName>
</protein>